<dbReference type="Proteomes" id="UP000523000">
    <property type="component" value="Unassembled WGS sequence"/>
</dbReference>
<dbReference type="Pfam" id="PF01575">
    <property type="entry name" value="MaoC_dehydratas"/>
    <property type="match status" value="1"/>
</dbReference>
<evidence type="ECO:0000313" key="4">
    <source>
        <dbReference type="Proteomes" id="UP000523000"/>
    </source>
</evidence>
<dbReference type="Gene3D" id="3.10.129.10">
    <property type="entry name" value="Hotdog Thioesterase"/>
    <property type="match status" value="1"/>
</dbReference>
<dbReference type="InterPro" id="IPR029069">
    <property type="entry name" value="HotDog_dom_sf"/>
</dbReference>
<accession>A0A839QNV6</accession>
<evidence type="ECO:0000259" key="2">
    <source>
        <dbReference type="Pfam" id="PF01575"/>
    </source>
</evidence>
<sequence length="294" mass="31489">MTARPVRELDTLPSLGSLYATGLRRQVAAKLPGARPASLVLPDTEHRVSGVKADTRALVAYQRLMGDSVRDELPSAFVHGMVFPAAMSVLVRDDFPLPLLGMVHLRNEVEHFAPVAVDQVLDAVAYAQNLGSHHSGTTLEVVAEVRADGEMLWRGVSTYLARGIWPGEKPARHGAGRPPFVPPVRTASWSLGADTGRRFASVLGDYNPIHLSAASAKLLGMKRQIAHGMYLAGRALATAAPHDGGYGWEVEFMTPAFLPGVVDVSIRQEEGSVSFDGWASRSGKPHFTGAVSAL</sequence>
<dbReference type="AlphaFoldDB" id="A0A839QNV6"/>
<dbReference type="RefSeq" id="WP_183512829.1">
    <property type="nucleotide sequence ID" value="NZ_BAABGK010000018.1"/>
</dbReference>
<evidence type="ECO:0000256" key="1">
    <source>
        <dbReference type="ARBA" id="ARBA00005254"/>
    </source>
</evidence>
<dbReference type="InterPro" id="IPR002539">
    <property type="entry name" value="MaoC-like_dom"/>
</dbReference>
<dbReference type="SUPFAM" id="SSF54637">
    <property type="entry name" value="Thioesterase/thiol ester dehydrase-isomerase"/>
    <property type="match status" value="2"/>
</dbReference>
<organism evidence="3 4">
    <name type="scientific">Paeniglutamicibacter cryotolerans</name>
    <dbReference type="NCBI Taxonomy" id="670079"/>
    <lineage>
        <taxon>Bacteria</taxon>
        <taxon>Bacillati</taxon>
        <taxon>Actinomycetota</taxon>
        <taxon>Actinomycetes</taxon>
        <taxon>Micrococcales</taxon>
        <taxon>Micrococcaceae</taxon>
        <taxon>Paeniglutamicibacter</taxon>
    </lineage>
</organism>
<comment type="similarity">
    <text evidence="1">Belongs to the enoyl-CoA hydratase/isomerase family.</text>
</comment>
<name>A0A839QNV6_9MICC</name>
<dbReference type="EMBL" id="JACHVS010000002">
    <property type="protein sequence ID" value="MBB2997283.1"/>
    <property type="molecule type" value="Genomic_DNA"/>
</dbReference>
<comment type="caution">
    <text evidence="3">The sequence shown here is derived from an EMBL/GenBank/DDBJ whole genome shotgun (WGS) entry which is preliminary data.</text>
</comment>
<protein>
    <submittedName>
        <fullName evidence="3">Acyl dehydratase</fullName>
    </submittedName>
</protein>
<reference evidence="3 4" key="1">
    <citation type="submission" date="2020-08" db="EMBL/GenBank/DDBJ databases">
        <title>Sequencing the genomes of 1000 actinobacteria strains.</title>
        <authorList>
            <person name="Klenk H.-P."/>
        </authorList>
    </citation>
    <scope>NUCLEOTIDE SEQUENCE [LARGE SCALE GENOMIC DNA]</scope>
    <source>
        <strain evidence="3 4">DSM 22826</strain>
    </source>
</reference>
<evidence type="ECO:0000313" key="3">
    <source>
        <dbReference type="EMBL" id="MBB2997283.1"/>
    </source>
</evidence>
<dbReference type="PANTHER" id="PTHR43841">
    <property type="entry name" value="3-HYDROXYACYL-THIOESTER DEHYDRATASE HTDX-RELATED"/>
    <property type="match status" value="1"/>
</dbReference>
<gene>
    <name evidence="3" type="ORF">E9229_003530</name>
</gene>
<proteinExistence type="inferred from homology"/>
<dbReference type="PANTHER" id="PTHR43841:SF1">
    <property type="entry name" value="3-HYDROXYACYL-THIOESTER DEHYDRATASE X"/>
    <property type="match status" value="1"/>
</dbReference>
<feature type="domain" description="MaoC-like" evidence="2">
    <location>
        <begin position="193"/>
        <end position="270"/>
    </location>
</feature>
<keyword evidence="4" id="KW-1185">Reference proteome</keyword>